<protein>
    <submittedName>
        <fullName evidence="1">Uncharacterized protein</fullName>
    </submittedName>
</protein>
<gene>
    <name evidence="1" type="ORF">RHMOL_Rhmol06G0007200</name>
</gene>
<evidence type="ECO:0000313" key="1">
    <source>
        <dbReference type="EMBL" id="KAI8549191.1"/>
    </source>
</evidence>
<dbReference type="EMBL" id="CM046393">
    <property type="protein sequence ID" value="KAI8549191.1"/>
    <property type="molecule type" value="Genomic_DNA"/>
</dbReference>
<accession>A0ACC0N7F5</accession>
<proteinExistence type="predicted"/>
<comment type="caution">
    <text evidence="1">The sequence shown here is derived from an EMBL/GenBank/DDBJ whole genome shotgun (WGS) entry which is preliminary data.</text>
</comment>
<reference evidence="1" key="1">
    <citation type="submission" date="2022-02" db="EMBL/GenBank/DDBJ databases">
        <title>Plant Genome Project.</title>
        <authorList>
            <person name="Zhang R.-G."/>
        </authorList>
    </citation>
    <scope>NUCLEOTIDE SEQUENCE</scope>
    <source>
        <strain evidence="1">AT1</strain>
    </source>
</reference>
<name>A0ACC0N7F5_RHOML</name>
<evidence type="ECO:0000313" key="2">
    <source>
        <dbReference type="Proteomes" id="UP001062846"/>
    </source>
</evidence>
<keyword evidence="2" id="KW-1185">Reference proteome</keyword>
<sequence>MAMADHGSESSGSNVIDHPGDEGASMEPEVEDQMIVKATTGEDATVAKGDVEGSVVSGNGSGDIGNSGARGSDGTDGDDTRPSGSPPRDTARGKGTVMEEMETIEVSFTYREEDVLFQPAATSSSQRPITKHDVAEYLSDEGLAKLLEDNPAIGLLFLKAKEERTRAIADSEAVERAEREQKEREEPLRDAEAKKRVRAEAEWPRVITVAEAEKLKLPDFSEVPNEWVNEAVRRMLVMDNVIRRATSGMPLELHYPAPTPTPTQ</sequence>
<dbReference type="Proteomes" id="UP001062846">
    <property type="component" value="Chromosome 6"/>
</dbReference>
<organism evidence="1 2">
    <name type="scientific">Rhododendron molle</name>
    <name type="common">Chinese azalea</name>
    <name type="synonym">Azalea mollis</name>
    <dbReference type="NCBI Taxonomy" id="49168"/>
    <lineage>
        <taxon>Eukaryota</taxon>
        <taxon>Viridiplantae</taxon>
        <taxon>Streptophyta</taxon>
        <taxon>Embryophyta</taxon>
        <taxon>Tracheophyta</taxon>
        <taxon>Spermatophyta</taxon>
        <taxon>Magnoliopsida</taxon>
        <taxon>eudicotyledons</taxon>
        <taxon>Gunneridae</taxon>
        <taxon>Pentapetalae</taxon>
        <taxon>asterids</taxon>
        <taxon>Ericales</taxon>
        <taxon>Ericaceae</taxon>
        <taxon>Ericoideae</taxon>
        <taxon>Rhodoreae</taxon>
        <taxon>Rhododendron</taxon>
    </lineage>
</organism>